<evidence type="ECO:0000256" key="1">
    <source>
        <dbReference type="ARBA" id="ARBA00004240"/>
    </source>
</evidence>
<comment type="subcellular location">
    <subcellularLocation>
        <location evidence="1">Endoplasmic reticulum</location>
    </subcellularLocation>
</comment>
<dbReference type="InterPro" id="IPR045022">
    <property type="entry name" value="KDSR-like"/>
</dbReference>
<evidence type="ECO:0000256" key="11">
    <source>
        <dbReference type="ARBA" id="ARBA00048930"/>
    </source>
</evidence>
<sequence length="352" mass="38225">MALGLFWATGALLLFLAVLCLDIMGFFSRKNRFPVDGRTVVITGGSQGLGRGLAKALARKGANVVIVARNSQKLEEALGYISGAAIKPEQRFHYISADVTRPEENNRILEEVTAWNNNQLPDIVWANAGSSIPTLFVDTPIDVLRAQMDINYFSAAYLAQATMKAWLRPTAGEKSASASSMLPRHFVITSSSAAFVGVAGYTPYSPAKAALRNLSDALRLELSYYNGAARRDASSRRPDISIHCLCPGTIASPGYKEENAIKHPITAILEDGDPVQSEDEAAAVSLKELEKGHYLIATNLLAKAMRAGAISGSPRNNWFVDTMFAWLSSILWLFIGPDMEGKVFRYGKKHGA</sequence>
<dbReference type="GO" id="GO:0030148">
    <property type="term" value="P:sphingolipid biosynthetic process"/>
    <property type="evidence" value="ECO:0007669"/>
    <property type="project" value="InterPro"/>
</dbReference>
<evidence type="ECO:0000256" key="6">
    <source>
        <dbReference type="ARBA" id="ARBA00022919"/>
    </source>
</evidence>
<dbReference type="GO" id="GO:0005789">
    <property type="term" value="C:endoplasmic reticulum membrane"/>
    <property type="evidence" value="ECO:0007669"/>
    <property type="project" value="TreeGrafter"/>
</dbReference>
<keyword evidence="13" id="KW-1185">Reference proteome</keyword>
<name>A0A6A5YB94_9PEZI</name>
<dbReference type="GO" id="GO:0006666">
    <property type="term" value="P:3-keto-sphinganine metabolic process"/>
    <property type="evidence" value="ECO:0007669"/>
    <property type="project" value="InterPro"/>
</dbReference>
<accession>A0A6A5YB94</accession>
<dbReference type="PRINTS" id="PR00081">
    <property type="entry name" value="GDHRDH"/>
</dbReference>
<dbReference type="Proteomes" id="UP000799776">
    <property type="component" value="Unassembled WGS sequence"/>
</dbReference>
<evidence type="ECO:0000256" key="2">
    <source>
        <dbReference type="ARBA" id="ARBA00004760"/>
    </source>
</evidence>
<organism evidence="12 13">
    <name type="scientific">Saccharata proteae CBS 121410</name>
    <dbReference type="NCBI Taxonomy" id="1314787"/>
    <lineage>
        <taxon>Eukaryota</taxon>
        <taxon>Fungi</taxon>
        <taxon>Dikarya</taxon>
        <taxon>Ascomycota</taxon>
        <taxon>Pezizomycotina</taxon>
        <taxon>Dothideomycetes</taxon>
        <taxon>Dothideomycetes incertae sedis</taxon>
        <taxon>Botryosphaeriales</taxon>
        <taxon>Saccharataceae</taxon>
        <taxon>Saccharata</taxon>
    </lineage>
</organism>
<dbReference type="CDD" id="cd08939">
    <property type="entry name" value="KDSR-like_SDR_c"/>
    <property type="match status" value="1"/>
</dbReference>
<comment type="pathway">
    <text evidence="2">Lipid metabolism; sphingolipid metabolism.</text>
</comment>
<evidence type="ECO:0000256" key="3">
    <source>
        <dbReference type="ARBA" id="ARBA00004991"/>
    </source>
</evidence>
<dbReference type="GO" id="GO:0047560">
    <property type="term" value="F:3-dehydrosphinganine reductase activity"/>
    <property type="evidence" value="ECO:0007669"/>
    <property type="project" value="UniProtKB-EC"/>
</dbReference>
<dbReference type="Pfam" id="PF00106">
    <property type="entry name" value="adh_short"/>
    <property type="match status" value="1"/>
</dbReference>
<evidence type="ECO:0000256" key="4">
    <source>
        <dbReference type="ARBA" id="ARBA00022824"/>
    </source>
</evidence>
<protein>
    <recommendedName>
        <fullName evidence="9">3-dehydrosphinganine reductase</fullName>
        <ecNumber evidence="9">1.1.1.102</ecNumber>
    </recommendedName>
</protein>
<keyword evidence="8" id="KW-0443">Lipid metabolism</keyword>
<gene>
    <name evidence="12" type="ORF">K490DRAFT_38147</name>
</gene>
<evidence type="ECO:0000256" key="7">
    <source>
        <dbReference type="ARBA" id="ARBA00023002"/>
    </source>
</evidence>
<dbReference type="OrthoDB" id="10267115at2759"/>
<dbReference type="PANTHER" id="PTHR43550:SF3">
    <property type="entry name" value="3-KETODIHYDROSPHINGOSINE REDUCTASE"/>
    <property type="match status" value="1"/>
</dbReference>
<evidence type="ECO:0000256" key="8">
    <source>
        <dbReference type="ARBA" id="ARBA00023098"/>
    </source>
</evidence>
<keyword evidence="5" id="KW-0521">NADP</keyword>
<dbReference type="EC" id="1.1.1.102" evidence="9"/>
<dbReference type="PANTHER" id="PTHR43550">
    <property type="entry name" value="3-KETODIHYDROSPHINGOSINE REDUCTASE"/>
    <property type="match status" value="1"/>
</dbReference>
<evidence type="ECO:0000313" key="12">
    <source>
        <dbReference type="EMBL" id="KAF2088889.1"/>
    </source>
</evidence>
<dbReference type="EMBL" id="ML978715">
    <property type="protein sequence ID" value="KAF2088889.1"/>
    <property type="molecule type" value="Genomic_DNA"/>
</dbReference>
<evidence type="ECO:0000256" key="10">
    <source>
        <dbReference type="ARBA" id="ARBA00044737"/>
    </source>
</evidence>
<proteinExistence type="predicted"/>
<dbReference type="InterPro" id="IPR036291">
    <property type="entry name" value="NAD(P)-bd_dom_sf"/>
</dbReference>
<dbReference type="InterPro" id="IPR002347">
    <property type="entry name" value="SDR_fam"/>
</dbReference>
<evidence type="ECO:0000256" key="5">
    <source>
        <dbReference type="ARBA" id="ARBA00022857"/>
    </source>
</evidence>
<comment type="catalytic activity">
    <reaction evidence="11">
        <text>sphinganine + NADP(+) = 3-oxosphinganine + NADPH + H(+)</text>
        <dbReference type="Rhea" id="RHEA:22640"/>
        <dbReference type="ChEBI" id="CHEBI:15378"/>
        <dbReference type="ChEBI" id="CHEBI:57783"/>
        <dbReference type="ChEBI" id="CHEBI:57817"/>
        <dbReference type="ChEBI" id="CHEBI:58299"/>
        <dbReference type="ChEBI" id="CHEBI:58349"/>
        <dbReference type="EC" id="1.1.1.102"/>
    </reaction>
    <physiologicalReaction direction="right-to-left" evidence="11">
        <dbReference type="Rhea" id="RHEA:22642"/>
    </physiologicalReaction>
</comment>
<dbReference type="SUPFAM" id="SSF51735">
    <property type="entry name" value="NAD(P)-binding Rossmann-fold domains"/>
    <property type="match status" value="1"/>
</dbReference>
<keyword evidence="7" id="KW-0560">Oxidoreductase</keyword>
<keyword evidence="6" id="KW-0746">Sphingolipid metabolism</keyword>
<dbReference type="Gene3D" id="3.40.50.720">
    <property type="entry name" value="NAD(P)-binding Rossmann-like Domain"/>
    <property type="match status" value="1"/>
</dbReference>
<comment type="pathway">
    <text evidence="3">Sphingolipid metabolism.</text>
</comment>
<evidence type="ECO:0000313" key="13">
    <source>
        <dbReference type="Proteomes" id="UP000799776"/>
    </source>
</evidence>
<reference evidence="12" key="1">
    <citation type="journal article" date="2020" name="Stud. Mycol.">
        <title>101 Dothideomycetes genomes: a test case for predicting lifestyles and emergence of pathogens.</title>
        <authorList>
            <person name="Haridas S."/>
            <person name="Albert R."/>
            <person name="Binder M."/>
            <person name="Bloem J."/>
            <person name="Labutti K."/>
            <person name="Salamov A."/>
            <person name="Andreopoulos B."/>
            <person name="Baker S."/>
            <person name="Barry K."/>
            <person name="Bills G."/>
            <person name="Bluhm B."/>
            <person name="Cannon C."/>
            <person name="Castanera R."/>
            <person name="Culley D."/>
            <person name="Daum C."/>
            <person name="Ezra D."/>
            <person name="Gonzalez J."/>
            <person name="Henrissat B."/>
            <person name="Kuo A."/>
            <person name="Liang C."/>
            <person name="Lipzen A."/>
            <person name="Lutzoni F."/>
            <person name="Magnuson J."/>
            <person name="Mondo S."/>
            <person name="Nolan M."/>
            <person name="Ohm R."/>
            <person name="Pangilinan J."/>
            <person name="Park H.-J."/>
            <person name="Ramirez L."/>
            <person name="Alfaro M."/>
            <person name="Sun H."/>
            <person name="Tritt A."/>
            <person name="Yoshinaga Y."/>
            <person name="Zwiers L.-H."/>
            <person name="Turgeon B."/>
            <person name="Goodwin S."/>
            <person name="Spatafora J."/>
            <person name="Crous P."/>
            <person name="Grigoriev I."/>
        </authorList>
    </citation>
    <scope>NUCLEOTIDE SEQUENCE</scope>
    <source>
        <strain evidence="12">CBS 121410</strain>
    </source>
</reference>
<dbReference type="AlphaFoldDB" id="A0A6A5YB94"/>
<comment type="function">
    <text evidence="10">Catalyzes the reduction of 3'-oxosphinganine (3-ketodihydrosphingosine/KDS) to sphinganine (dihydrosphingosine/DHS), the second step of de novo sphingolipid biosynthesis.</text>
</comment>
<evidence type="ECO:0000256" key="9">
    <source>
        <dbReference type="ARBA" id="ARBA00026112"/>
    </source>
</evidence>
<keyword evidence="4" id="KW-0256">Endoplasmic reticulum</keyword>